<proteinExistence type="predicted"/>
<sequence>MRLKPINSDTAHREAVYFIMCCKTVGSVLLLMFIVVVTETEARNHTCYVCEACFDASMLSKNATRYGCNWCEKQILNGIVRRLCAEKDCPNIPKNFQGSYKYYCCQKDYCNGSDRVYPAIMIWSLFIGSGIALINF</sequence>
<organism evidence="2 3">
    <name type="scientific">Paragonimus westermani</name>
    <dbReference type="NCBI Taxonomy" id="34504"/>
    <lineage>
        <taxon>Eukaryota</taxon>
        <taxon>Metazoa</taxon>
        <taxon>Spiralia</taxon>
        <taxon>Lophotrochozoa</taxon>
        <taxon>Platyhelminthes</taxon>
        <taxon>Trematoda</taxon>
        <taxon>Digenea</taxon>
        <taxon>Plagiorchiida</taxon>
        <taxon>Troglotremata</taxon>
        <taxon>Troglotrematidae</taxon>
        <taxon>Paragonimus</taxon>
    </lineage>
</organism>
<keyword evidence="1" id="KW-0472">Membrane</keyword>
<comment type="caution">
    <text evidence="2">The sequence shown here is derived from an EMBL/GenBank/DDBJ whole genome shotgun (WGS) entry which is preliminary data.</text>
</comment>
<dbReference type="AlphaFoldDB" id="A0A8T0DRQ4"/>
<evidence type="ECO:0000313" key="2">
    <source>
        <dbReference type="EMBL" id="KAF8569764.1"/>
    </source>
</evidence>
<keyword evidence="1" id="KW-1133">Transmembrane helix</keyword>
<keyword evidence="3" id="KW-1185">Reference proteome</keyword>
<name>A0A8T0DRQ4_9TREM</name>
<keyword evidence="1" id="KW-0812">Transmembrane</keyword>
<protein>
    <submittedName>
        <fullName evidence="2">Uncharacterized protein</fullName>
    </submittedName>
</protein>
<feature type="transmembrane region" description="Helical" evidence="1">
    <location>
        <begin position="15"/>
        <end position="37"/>
    </location>
</feature>
<accession>A0A8T0DRQ4</accession>
<dbReference type="EMBL" id="JTDF01001609">
    <property type="protein sequence ID" value="KAF8569764.1"/>
    <property type="molecule type" value="Genomic_DNA"/>
</dbReference>
<gene>
    <name evidence="2" type="ORF">P879_04375</name>
</gene>
<feature type="transmembrane region" description="Helical" evidence="1">
    <location>
        <begin position="116"/>
        <end position="134"/>
    </location>
</feature>
<evidence type="ECO:0000313" key="3">
    <source>
        <dbReference type="Proteomes" id="UP000699462"/>
    </source>
</evidence>
<dbReference type="Proteomes" id="UP000699462">
    <property type="component" value="Unassembled WGS sequence"/>
</dbReference>
<dbReference type="OrthoDB" id="6259594at2759"/>
<reference evidence="2 3" key="1">
    <citation type="submission" date="2019-07" db="EMBL/GenBank/DDBJ databases">
        <title>Annotation for the trematode Paragonimus westermani.</title>
        <authorList>
            <person name="Choi Y.-J."/>
        </authorList>
    </citation>
    <scope>NUCLEOTIDE SEQUENCE [LARGE SCALE GENOMIC DNA]</scope>
    <source>
        <strain evidence="2">180907_Pwestermani</strain>
    </source>
</reference>
<evidence type="ECO:0000256" key="1">
    <source>
        <dbReference type="SAM" id="Phobius"/>
    </source>
</evidence>